<dbReference type="RefSeq" id="WP_188767319.1">
    <property type="nucleotide sequence ID" value="NZ_BMKK01000006.1"/>
</dbReference>
<accession>A0A917DSF5</accession>
<feature type="domain" description="Tubulin/FtsZ 2-layer sandwich" evidence="7">
    <location>
        <begin position="213"/>
        <end position="334"/>
    </location>
</feature>
<dbReference type="HAMAP" id="MF_00909">
    <property type="entry name" value="FtsZ"/>
    <property type="match status" value="1"/>
</dbReference>
<reference evidence="8" key="1">
    <citation type="journal article" date="2014" name="Int. J. Syst. Evol. Microbiol.">
        <title>Complete genome sequence of Corynebacterium casei LMG S-19264T (=DSM 44701T), isolated from a smear-ripened cheese.</title>
        <authorList>
            <consortium name="US DOE Joint Genome Institute (JGI-PGF)"/>
            <person name="Walter F."/>
            <person name="Albersmeier A."/>
            <person name="Kalinowski J."/>
            <person name="Ruckert C."/>
        </authorList>
    </citation>
    <scope>NUCLEOTIDE SEQUENCE</scope>
    <source>
        <strain evidence="8">CGMCC 1.15958</strain>
    </source>
</reference>
<dbReference type="Proteomes" id="UP000609064">
    <property type="component" value="Unassembled WGS sequence"/>
</dbReference>
<dbReference type="InterPro" id="IPR018316">
    <property type="entry name" value="Tubulin/FtsZ_2-layer-sand-dom"/>
</dbReference>
<feature type="binding site" evidence="4">
    <location>
        <position position="146"/>
    </location>
    <ligand>
        <name>GTP</name>
        <dbReference type="ChEBI" id="CHEBI:37565"/>
    </ligand>
</feature>
<dbReference type="Pfam" id="PF12327">
    <property type="entry name" value="FtsZ_C"/>
    <property type="match status" value="1"/>
</dbReference>
<dbReference type="GO" id="GO:0003924">
    <property type="term" value="F:GTPase activity"/>
    <property type="evidence" value="ECO:0007669"/>
    <property type="project" value="UniProtKB-UniRule"/>
</dbReference>
<comment type="function">
    <text evidence="4">Essential cell division protein that forms a contractile ring structure (Z ring) at the future cell division site. The regulation of the ring assembly controls the timing and the location of cell division. One of the functions of the FtsZ ring is to recruit other cell division proteins to the septum to produce a new cell wall between the dividing cells. Binds GTP and shows GTPase activity.</text>
</comment>
<dbReference type="GO" id="GO:0043093">
    <property type="term" value="P:FtsZ-dependent cytokinesis"/>
    <property type="evidence" value="ECO:0007669"/>
    <property type="project" value="UniProtKB-UniRule"/>
</dbReference>
<feature type="binding site" evidence="4">
    <location>
        <begin position="26"/>
        <end position="30"/>
    </location>
    <ligand>
        <name>GTP</name>
        <dbReference type="ChEBI" id="CHEBI:37565"/>
    </ligand>
</feature>
<dbReference type="InterPro" id="IPR024757">
    <property type="entry name" value="FtsZ_C"/>
</dbReference>
<comment type="subcellular location">
    <subcellularLocation>
        <location evidence="4">Cytoplasm</location>
    </subcellularLocation>
    <text evidence="4">Assembles at midcell at the inner surface of the cytoplasmic membrane.</text>
</comment>
<feature type="binding site" evidence="4">
    <location>
        <position position="193"/>
    </location>
    <ligand>
        <name>GTP</name>
        <dbReference type="ChEBI" id="CHEBI:37565"/>
    </ligand>
</feature>
<gene>
    <name evidence="4" type="primary">ftsZ</name>
    <name evidence="8" type="ORF">GCM10011514_32210</name>
</gene>
<dbReference type="SUPFAM" id="SSF52490">
    <property type="entry name" value="Tubulin nucleotide-binding domain-like"/>
    <property type="match status" value="1"/>
</dbReference>
<dbReference type="PANTHER" id="PTHR30314:SF3">
    <property type="entry name" value="MITOCHONDRIAL DIVISION PROTEIN FSZA"/>
    <property type="match status" value="1"/>
</dbReference>
<feature type="binding site" evidence="4">
    <location>
        <position position="150"/>
    </location>
    <ligand>
        <name>GTP</name>
        <dbReference type="ChEBI" id="CHEBI:37565"/>
    </ligand>
</feature>
<reference evidence="8" key="2">
    <citation type="submission" date="2020-09" db="EMBL/GenBank/DDBJ databases">
        <authorList>
            <person name="Sun Q."/>
            <person name="Zhou Y."/>
        </authorList>
    </citation>
    <scope>NUCLEOTIDE SEQUENCE</scope>
    <source>
        <strain evidence="8">CGMCC 1.15958</strain>
    </source>
</reference>
<dbReference type="InterPro" id="IPR045061">
    <property type="entry name" value="FtsZ/CetZ"/>
</dbReference>
<name>A0A917DSF5_9BACT</name>
<dbReference type="PANTHER" id="PTHR30314">
    <property type="entry name" value="CELL DIVISION PROTEIN FTSZ-RELATED"/>
    <property type="match status" value="1"/>
</dbReference>
<keyword evidence="3 4" id="KW-0342">GTP-binding</keyword>
<dbReference type="InterPro" id="IPR000158">
    <property type="entry name" value="Cell_div_FtsZ"/>
</dbReference>
<dbReference type="SMART" id="SM00865">
    <property type="entry name" value="Tubulin_C"/>
    <property type="match status" value="1"/>
</dbReference>
<comment type="similarity">
    <text evidence="1 4">Belongs to the FtsZ family.</text>
</comment>
<keyword evidence="4" id="KW-0963">Cytoplasm</keyword>
<dbReference type="GO" id="GO:0005525">
    <property type="term" value="F:GTP binding"/>
    <property type="evidence" value="ECO:0007669"/>
    <property type="project" value="UniProtKB-UniRule"/>
</dbReference>
<keyword evidence="4" id="KW-0717">Septation</keyword>
<comment type="caution">
    <text evidence="8">The sequence shown here is derived from an EMBL/GenBank/DDBJ whole genome shotgun (WGS) entry which is preliminary data.</text>
</comment>
<evidence type="ECO:0000313" key="9">
    <source>
        <dbReference type="Proteomes" id="UP000609064"/>
    </source>
</evidence>
<dbReference type="Gene3D" id="3.40.50.1440">
    <property type="entry name" value="Tubulin/FtsZ, GTPase domain"/>
    <property type="match status" value="1"/>
</dbReference>
<feature type="binding site" evidence="4">
    <location>
        <begin position="115"/>
        <end position="117"/>
    </location>
    <ligand>
        <name>GTP</name>
        <dbReference type="ChEBI" id="CHEBI:37565"/>
    </ligand>
</feature>
<dbReference type="SUPFAM" id="SSF55307">
    <property type="entry name" value="Tubulin C-terminal domain-like"/>
    <property type="match status" value="1"/>
</dbReference>
<dbReference type="GO" id="GO:0005737">
    <property type="term" value="C:cytoplasm"/>
    <property type="evidence" value="ECO:0007669"/>
    <property type="project" value="UniProtKB-SubCell"/>
</dbReference>
<keyword evidence="4" id="KW-0132">Cell division</keyword>
<dbReference type="InterPro" id="IPR003008">
    <property type="entry name" value="Tubulin_FtsZ_GTPase"/>
</dbReference>
<evidence type="ECO:0000256" key="4">
    <source>
        <dbReference type="HAMAP-Rule" id="MF_00909"/>
    </source>
</evidence>
<dbReference type="GO" id="GO:0051258">
    <property type="term" value="P:protein polymerization"/>
    <property type="evidence" value="ECO:0007669"/>
    <property type="project" value="UniProtKB-UniRule"/>
</dbReference>
<sequence length="459" mass="49451">MSEEPDYELVSKNKFRNIIKVIGVGGAGCNAVKHMHNMGVSDIGLVICNTDQQALESAAPEIKRLQIGIELTKGLGAGTEPAMGKKAAEESEKAIREMLKEPTEMVFITAGMGGGTGTGAAPVIARIAREMKLLTVAVVTDPFTFEGEDKILQARAGIEELKKCSDTVLIIKNERLEAQFGDMDIEEAYAKADDVLANGVKSIAELITRPGIINLDFADVKKVLGGAGQAVMGTAEAEGDKRAEDAIKLALSSPLLESNDINGAQRVLVSIAYSPEHKIKLSDQTLVTKFVESQIQSKARLFKHGFAIDKNLGKKVRVTIVAAGFDIVAPEPEPPVAPPAAEEVKRPTVVVNTVTASVPHAVATAASGGSASTTQIPVEETNNFIEVEPTKVEQKDTTEQIKTMIQRFMREGYRNPALNTTPTYIRNGVELQDVRKLKQTGKVLEYELDQLLAMMESSR</sequence>
<dbReference type="InterPro" id="IPR008280">
    <property type="entry name" value="Tub_FtsZ_C"/>
</dbReference>
<dbReference type="InterPro" id="IPR036525">
    <property type="entry name" value="Tubulin/FtsZ_GTPase_sf"/>
</dbReference>
<evidence type="ECO:0000256" key="5">
    <source>
        <dbReference type="NCBIfam" id="TIGR00065"/>
    </source>
</evidence>
<dbReference type="AlphaFoldDB" id="A0A917DSF5"/>
<comment type="subunit">
    <text evidence="4">Homodimer. Polymerizes to form a dynamic ring structure in a strictly GTP-dependent manner. Interacts directly with several other division proteins.</text>
</comment>
<dbReference type="PRINTS" id="PR00423">
    <property type="entry name" value="CELLDVISFTSZ"/>
</dbReference>
<dbReference type="CDD" id="cd02201">
    <property type="entry name" value="FtsZ_type1"/>
    <property type="match status" value="1"/>
</dbReference>
<dbReference type="Pfam" id="PF00091">
    <property type="entry name" value="Tubulin"/>
    <property type="match status" value="1"/>
</dbReference>
<keyword evidence="4" id="KW-0131">Cell cycle</keyword>
<dbReference type="GO" id="GO:0000917">
    <property type="term" value="P:division septum assembly"/>
    <property type="evidence" value="ECO:0007669"/>
    <property type="project" value="UniProtKB-KW"/>
</dbReference>
<keyword evidence="9" id="KW-1185">Reference proteome</keyword>
<protein>
    <recommendedName>
        <fullName evidence="4 5">Cell division protein FtsZ</fullName>
    </recommendedName>
</protein>
<dbReference type="GO" id="GO:0032153">
    <property type="term" value="C:cell division site"/>
    <property type="evidence" value="ECO:0007669"/>
    <property type="project" value="UniProtKB-UniRule"/>
</dbReference>
<evidence type="ECO:0000256" key="1">
    <source>
        <dbReference type="ARBA" id="ARBA00009690"/>
    </source>
</evidence>
<dbReference type="FunFam" id="3.40.50.1440:FF:000001">
    <property type="entry name" value="Cell division protein FtsZ"/>
    <property type="match status" value="1"/>
</dbReference>
<evidence type="ECO:0000256" key="3">
    <source>
        <dbReference type="ARBA" id="ARBA00023134"/>
    </source>
</evidence>
<dbReference type="NCBIfam" id="TIGR00065">
    <property type="entry name" value="ftsZ"/>
    <property type="match status" value="1"/>
</dbReference>
<evidence type="ECO:0000313" key="8">
    <source>
        <dbReference type="EMBL" id="GGD65708.1"/>
    </source>
</evidence>
<keyword evidence="2 4" id="KW-0547">Nucleotide-binding</keyword>
<evidence type="ECO:0000259" key="7">
    <source>
        <dbReference type="SMART" id="SM00865"/>
    </source>
</evidence>
<evidence type="ECO:0000256" key="2">
    <source>
        <dbReference type="ARBA" id="ARBA00022741"/>
    </source>
</evidence>
<dbReference type="EMBL" id="BMKK01000006">
    <property type="protein sequence ID" value="GGD65708.1"/>
    <property type="molecule type" value="Genomic_DNA"/>
</dbReference>
<dbReference type="SMART" id="SM00864">
    <property type="entry name" value="Tubulin"/>
    <property type="match status" value="1"/>
</dbReference>
<evidence type="ECO:0000259" key="6">
    <source>
        <dbReference type="SMART" id="SM00864"/>
    </source>
</evidence>
<feature type="domain" description="Tubulin/FtsZ GTPase" evidence="6">
    <location>
        <begin position="18"/>
        <end position="211"/>
    </location>
</feature>
<proteinExistence type="inferred from homology"/>
<organism evidence="8 9">
    <name type="scientific">Emticicia aquatilis</name>
    <dbReference type="NCBI Taxonomy" id="1537369"/>
    <lineage>
        <taxon>Bacteria</taxon>
        <taxon>Pseudomonadati</taxon>
        <taxon>Bacteroidota</taxon>
        <taxon>Cytophagia</taxon>
        <taxon>Cytophagales</taxon>
        <taxon>Leadbetterellaceae</taxon>
        <taxon>Emticicia</taxon>
    </lineage>
</organism>